<dbReference type="GO" id="GO:0005524">
    <property type="term" value="F:ATP binding"/>
    <property type="evidence" value="ECO:0007669"/>
    <property type="project" value="UniProtKB-KW"/>
</dbReference>
<dbReference type="Proteomes" id="UP001523566">
    <property type="component" value="Unassembled WGS sequence"/>
</dbReference>
<protein>
    <submittedName>
        <fullName evidence="6">ATP-binding cassette domain-containing protein</fullName>
    </submittedName>
</protein>
<evidence type="ECO:0000256" key="2">
    <source>
        <dbReference type="ARBA" id="ARBA00022737"/>
    </source>
</evidence>
<evidence type="ECO:0000313" key="6">
    <source>
        <dbReference type="EMBL" id="MCP1103371.1"/>
    </source>
</evidence>
<keyword evidence="4 6" id="KW-0067">ATP-binding</keyword>
<gene>
    <name evidence="6" type="ORF">NK125_13265</name>
</gene>
<dbReference type="PANTHER" id="PTHR43790">
    <property type="entry name" value="CARBOHYDRATE TRANSPORT ATP-BINDING PROTEIN MG119-RELATED"/>
    <property type="match status" value="1"/>
</dbReference>
<dbReference type="Gene3D" id="3.40.50.300">
    <property type="entry name" value="P-loop containing nucleotide triphosphate hydrolases"/>
    <property type="match status" value="2"/>
</dbReference>
<name>A0ABT1EEW2_9FIRM</name>
<evidence type="ECO:0000256" key="1">
    <source>
        <dbReference type="ARBA" id="ARBA00022448"/>
    </source>
</evidence>
<accession>A0ABT1EEW2</accession>
<evidence type="ECO:0000256" key="3">
    <source>
        <dbReference type="ARBA" id="ARBA00022741"/>
    </source>
</evidence>
<dbReference type="PANTHER" id="PTHR43790:SF9">
    <property type="entry name" value="GALACTOFURANOSE TRANSPORTER ATP-BINDING PROTEIN YTFR"/>
    <property type="match status" value="1"/>
</dbReference>
<dbReference type="RefSeq" id="WP_262067146.1">
    <property type="nucleotide sequence ID" value="NZ_JAMXOD010000024.1"/>
</dbReference>
<dbReference type="SUPFAM" id="SSF52540">
    <property type="entry name" value="P-loop containing nucleoside triphosphate hydrolases"/>
    <property type="match status" value="2"/>
</dbReference>
<evidence type="ECO:0000313" key="7">
    <source>
        <dbReference type="Proteomes" id="UP001523566"/>
    </source>
</evidence>
<sequence length="458" mass="52907">MKQELLRIEHVSLNKSKIDYLRNLSMWIEKAEILGLISLNYHGLEELIDLIINNAPIQQGKVYYDGNSVNSYLGKVKKENKVCIIDRQSRLAPDLTVADNIFVLRKGFKKYFINSSILEKEVARTLTESQIEIEPNILAGLLTEGQRYQVELIKAVSFGAKLVIVQNVGELLSFNDLSKFHELMKCFAKQGVSFLYVSNDYREVFDISDRALLYKNGQIKKVLYKDEMHERTVLPYLQPIKDLRARENMERRSVLQVKDLYYDAANKVSFLIHQGECITILDKEKVLIHHSIMELMTLGIQKGNIFFNGDKFVEEVLLIPENPISSTLFLDQSYLYNLLFLIDKKIDRSVIPTKVIESVKKEWGKKIGRVMDCSSIRDLSIREKYQLIYYKAILYRPKLVIVMQPFAVADFNLREEIIKLVAELKQSNIAVLLLSSYAIDIKSVSDQYIVLGEESEIQ</sequence>
<evidence type="ECO:0000259" key="5">
    <source>
        <dbReference type="PROSITE" id="PS50893"/>
    </source>
</evidence>
<dbReference type="CDD" id="cd00267">
    <property type="entry name" value="ABC_ATPase"/>
    <property type="match status" value="1"/>
</dbReference>
<dbReference type="PROSITE" id="PS50893">
    <property type="entry name" value="ABC_TRANSPORTER_2"/>
    <property type="match status" value="1"/>
</dbReference>
<dbReference type="Pfam" id="PF00005">
    <property type="entry name" value="ABC_tran"/>
    <property type="match status" value="1"/>
</dbReference>
<evidence type="ECO:0000256" key="4">
    <source>
        <dbReference type="ARBA" id="ARBA00022840"/>
    </source>
</evidence>
<proteinExistence type="predicted"/>
<dbReference type="InterPro" id="IPR003439">
    <property type="entry name" value="ABC_transporter-like_ATP-bd"/>
</dbReference>
<keyword evidence="3" id="KW-0547">Nucleotide-binding</keyword>
<keyword evidence="1" id="KW-0813">Transport</keyword>
<keyword evidence="7" id="KW-1185">Reference proteome</keyword>
<dbReference type="InterPro" id="IPR050107">
    <property type="entry name" value="ABC_carbohydrate_import_ATPase"/>
</dbReference>
<dbReference type="InterPro" id="IPR027417">
    <property type="entry name" value="P-loop_NTPase"/>
</dbReference>
<feature type="domain" description="ABC transporter" evidence="5">
    <location>
        <begin position="6"/>
        <end position="241"/>
    </location>
</feature>
<comment type="caution">
    <text evidence="6">The sequence shown here is derived from an EMBL/GenBank/DDBJ whole genome shotgun (WGS) entry which is preliminary data.</text>
</comment>
<organism evidence="6 7">
    <name type="scientific">Aequitasia blattaphilus</name>
    <dbReference type="NCBI Taxonomy" id="2949332"/>
    <lineage>
        <taxon>Bacteria</taxon>
        <taxon>Bacillati</taxon>
        <taxon>Bacillota</taxon>
        <taxon>Clostridia</taxon>
        <taxon>Lachnospirales</taxon>
        <taxon>Lachnospiraceae</taxon>
        <taxon>Aequitasia</taxon>
    </lineage>
</organism>
<keyword evidence="2" id="KW-0677">Repeat</keyword>
<dbReference type="EMBL" id="JAMZFW010000024">
    <property type="protein sequence ID" value="MCP1103371.1"/>
    <property type="molecule type" value="Genomic_DNA"/>
</dbReference>
<reference evidence="6 7" key="1">
    <citation type="journal article" date="2022" name="Genome Biol. Evol.">
        <title>Host diet, physiology and behaviors set the stage for Lachnospiraceae cladogenesis.</title>
        <authorList>
            <person name="Vera-Ponce De Leon A."/>
            <person name="Schneider M."/>
            <person name="Jahnes B.C."/>
            <person name="Sadowski V."/>
            <person name="Camuy-Velez L.A."/>
            <person name="Duan J."/>
            <person name="Sabree Z.L."/>
        </authorList>
    </citation>
    <scope>NUCLEOTIDE SEQUENCE [LARGE SCALE GENOMIC DNA]</scope>
    <source>
        <strain evidence="6 7">PAL113</strain>
    </source>
</reference>